<accession>A0A0L0D3C6</accession>
<evidence type="ECO:0000256" key="1">
    <source>
        <dbReference type="SAM" id="MobiDB-lite"/>
    </source>
</evidence>
<dbReference type="AlphaFoldDB" id="A0A0L0D3C6"/>
<feature type="region of interest" description="Disordered" evidence="1">
    <location>
        <begin position="154"/>
        <end position="251"/>
    </location>
</feature>
<protein>
    <submittedName>
        <fullName evidence="2">Uncharacterized protein</fullName>
    </submittedName>
</protein>
<feature type="compositionally biased region" description="Basic and acidic residues" evidence="1">
    <location>
        <begin position="237"/>
        <end position="251"/>
    </location>
</feature>
<keyword evidence="3" id="KW-1185">Reference proteome</keyword>
<feature type="compositionally biased region" description="Acidic residues" evidence="1">
    <location>
        <begin position="159"/>
        <end position="170"/>
    </location>
</feature>
<dbReference type="GeneID" id="25569662"/>
<evidence type="ECO:0000313" key="2">
    <source>
        <dbReference type="EMBL" id="KNC46680.1"/>
    </source>
</evidence>
<sequence>MGGALSSADARVRLERYLPFTETEQDVLNHCASSVSRSTALGLLGGSAPLLVLSRRFPTRINVFTYMIGGGFGLWLGYRAGVSSCEERLASNTDSALLAELKVLMQEAAPSRTDFPWQYISSDELEAMRAADVREPPRAVRRTQRALEHGAAVVVGSEWEGDDGERDGEADASVPEPATVAHEPAAPQLRLVPQRRLEDRATSPWNDPMLTPDRSHGAPPVQKVNDAGGPEENSYYRLRERARQRSRVGGE</sequence>
<dbReference type="RefSeq" id="XP_013760496.1">
    <property type="nucleotide sequence ID" value="XM_013905042.1"/>
</dbReference>
<organism evidence="2 3">
    <name type="scientific">Thecamonas trahens ATCC 50062</name>
    <dbReference type="NCBI Taxonomy" id="461836"/>
    <lineage>
        <taxon>Eukaryota</taxon>
        <taxon>Apusozoa</taxon>
        <taxon>Apusomonadida</taxon>
        <taxon>Apusomonadidae</taxon>
        <taxon>Thecamonas</taxon>
    </lineage>
</organism>
<dbReference type="Proteomes" id="UP000054408">
    <property type="component" value="Unassembled WGS sequence"/>
</dbReference>
<name>A0A0L0D3C6_THETB</name>
<proteinExistence type="predicted"/>
<reference evidence="2 3" key="1">
    <citation type="submission" date="2010-05" db="EMBL/GenBank/DDBJ databases">
        <title>The Genome Sequence of Thecamonas trahens ATCC 50062.</title>
        <authorList>
            <consortium name="The Broad Institute Genome Sequencing Platform"/>
            <person name="Russ C."/>
            <person name="Cuomo C."/>
            <person name="Shea T."/>
            <person name="Young S.K."/>
            <person name="Zeng Q."/>
            <person name="Koehrsen M."/>
            <person name="Haas B."/>
            <person name="Borodovsky M."/>
            <person name="Guigo R."/>
            <person name="Alvarado L."/>
            <person name="Berlin A."/>
            <person name="Bochicchio J."/>
            <person name="Borenstein D."/>
            <person name="Chapman S."/>
            <person name="Chen Z."/>
            <person name="Freedman E."/>
            <person name="Gellesch M."/>
            <person name="Goldberg J."/>
            <person name="Griggs A."/>
            <person name="Gujja S."/>
            <person name="Heilman E."/>
            <person name="Heiman D."/>
            <person name="Hepburn T."/>
            <person name="Howarth C."/>
            <person name="Jen D."/>
            <person name="Larson L."/>
            <person name="Mehta T."/>
            <person name="Park D."/>
            <person name="Pearson M."/>
            <person name="Roberts A."/>
            <person name="Saif S."/>
            <person name="Shenoy N."/>
            <person name="Sisk P."/>
            <person name="Stolte C."/>
            <person name="Sykes S."/>
            <person name="Thomson T."/>
            <person name="Walk T."/>
            <person name="White J."/>
            <person name="Yandava C."/>
            <person name="Burger G."/>
            <person name="Gray M.W."/>
            <person name="Holland P.W.H."/>
            <person name="King N."/>
            <person name="Lang F.B.F."/>
            <person name="Roger A.J."/>
            <person name="Ruiz-Trillo I."/>
            <person name="Lander E."/>
            <person name="Nusbaum C."/>
        </authorList>
    </citation>
    <scope>NUCLEOTIDE SEQUENCE [LARGE SCALE GENOMIC DNA]</scope>
    <source>
        <strain evidence="2 3">ATCC 50062</strain>
    </source>
</reference>
<evidence type="ECO:0000313" key="3">
    <source>
        <dbReference type="Proteomes" id="UP000054408"/>
    </source>
</evidence>
<gene>
    <name evidence="2" type="ORF">AMSG_11747</name>
</gene>
<dbReference type="EMBL" id="GL349443">
    <property type="protein sequence ID" value="KNC46680.1"/>
    <property type="molecule type" value="Genomic_DNA"/>
</dbReference>